<accession>A0A200PXI0</accession>
<organism evidence="2 3">
    <name type="scientific">Macleaya cordata</name>
    <name type="common">Five-seeded plume-poppy</name>
    <name type="synonym">Bocconia cordata</name>
    <dbReference type="NCBI Taxonomy" id="56857"/>
    <lineage>
        <taxon>Eukaryota</taxon>
        <taxon>Viridiplantae</taxon>
        <taxon>Streptophyta</taxon>
        <taxon>Embryophyta</taxon>
        <taxon>Tracheophyta</taxon>
        <taxon>Spermatophyta</taxon>
        <taxon>Magnoliopsida</taxon>
        <taxon>Ranunculales</taxon>
        <taxon>Papaveraceae</taxon>
        <taxon>Papaveroideae</taxon>
        <taxon>Macleaya</taxon>
    </lineage>
</organism>
<dbReference type="EMBL" id="MVGT01003947">
    <property type="protein sequence ID" value="OVA02896.1"/>
    <property type="molecule type" value="Genomic_DNA"/>
</dbReference>
<protein>
    <submittedName>
        <fullName evidence="2">Reverse transcriptase zinc-binding domain</fullName>
    </submittedName>
</protein>
<dbReference type="GO" id="GO:0003964">
    <property type="term" value="F:RNA-directed DNA polymerase activity"/>
    <property type="evidence" value="ECO:0007669"/>
    <property type="project" value="UniProtKB-KW"/>
</dbReference>
<reference evidence="2 3" key="1">
    <citation type="journal article" date="2017" name="Mol. Plant">
        <title>The Genome of Medicinal Plant Macleaya cordata Provides New Insights into Benzylisoquinoline Alkaloids Metabolism.</title>
        <authorList>
            <person name="Liu X."/>
            <person name="Liu Y."/>
            <person name="Huang P."/>
            <person name="Ma Y."/>
            <person name="Qing Z."/>
            <person name="Tang Q."/>
            <person name="Cao H."/>
            <person name="Cheng P."/>
            <person name="Zheng Y."/>
            <person name="Yuan Z."/>
            <person name="Zhou Y."/>
            <person name="Liu J."/>
            <person name="Tang Z."/>
            <person name="Zhuo Y."/>
            <person name="Zhang Y."/>
            <person name="Yu L."/>
            <person name="Huang J."/>
            <person name="Yang P."/>
            <person name="Peng Q."/>
            <person name="Zhang J."/>
            <person name="Jiang W."/>
            <person name="Zhang Z."/>
            <person name="Lin K."/>
            <person name="Ro D.K."/>
            <person name="Chen X."/>
            <person name="Xiong X."/>
            <person name="Shang Y."/>
            <person name="Huang S."/>
            <person name="Zeng J."/>
        </authorList>
    </citation>
    <scope>NUCLEOTIDE SEQUENCE [LARGE SCALE GENOMIC DNA]</scope>
    <source>
        <strain evidence="3">cv. BLH2017</strain>
        <tissue evidence="2">Root</tissue>
    </source>
</reference>
<dbReference type="InParanoid" id="A0A200PXI0"/>
<keyword evidence="2" id="KW-0548">Nucleotidyltransferase</keyword>
<name>A0A200PXI0_MACCD</name>
<keyword evidence="2" id="KW-0808">Transferase</keyword>
<sequence>MKVGFFLWLLNQEKLLTQDNLQRRGWNFPNHCYLCEEETETVRHLFIECKYSKEVWNGISDGTGQHWNAPLTIKEILTRKRANDLNSKGKELWNPLQVATCWCLWKARNEVYFNGNKAHTQKIVKDIKVQALLWVSGNGCFKGITCKFGVLNWKLLFFDPP</sequence>
<dbReference type="InterPro" id="IPR026960">
    <property type="entry name" value="RVT-Znf"/>
</dbReference>
<evidence type="ECO:0000313" key="3">
    <source>
        <dbReference type="Proteomes" id="UP000195402"/>
    </source>
</evidence>
<dbReference type="OrthoDB" id="1938430at2759"/>
<proteinExistence type="predicted"/>
<dbReference type="Pfam" id="PF13966">
    <property type="entry name" value="zf-RVT"/>
    <property type="match status" value="1"/>
</dbReference>
<evidence type="ECO:0000313" key="2">
    <source>
        <dbReference type="EMBL" id="OVA02896.1"/>
    </source>
</evidence>
<keyword evidence="3" id="KW-1185">Reference proteome</keyword>
<gene>
    <name evidence="2" type="ORF">BVC80_9095g93</name>
</gene>
<dbReference type="OMA" id="CNQANET"/>
<dbReference type="PANTHER" id="PTHR33116">
    <property type="entry name" value="REVERSE TRANSCRIPTASE ZINC-BINDING DOMAIN-CONTAINING PROTEIN-RELATED-RELATED"/>
    <property type="match status" value="1"/>
</dbReference>
<comment type="caution">
    <text evidence="2">The sequence shown here is derived from an EMBL/GenBank/DDBJ whole genome shotgun (WGS) entry which is preliminary data.</text>
</comment>
<dbReference type="Proteomes" id="UP000195402">
    <property type="component" value="Unassembled WGS sequence"/>
</dbReference>
<dbReference type="PANTHER" id="PTHR33116:SF78">
    <property type="entry name" value="OS12G0587133 PROTEIN"/>
    <property type="match status" value="1"/>
</dbReference>
<feature type="domain" description="Reverse transcriptase zinc-binding" evidence="1">
    <location>
        <begin position="2"/>
        <end position="56"/>
    </location>
</feature>
<evidence type="ECO:0000259" key="1">
    <source>
        <dbReference type="Pfam" id="PF13966"/>
    </source>
</evidence>
<dbReference type="AlphaFoldDB" id="A0A200PXI0"/>
<keyword evidence="2" id="KW-0695">RNA-directed DNA polymerase</keyword>